<name>A0A915KVH8_ROMCU</name>
<accession>A0A915KVH8</accession>
<proteinExistence type="predicted"/>
<dbReference type="Proteomes" id="UP000887565">
    <property type="component" value="Unplaced"/>
</dbReference>
<reference evidence="2" key="1">
    <citation type="submission" date="2022-11" db="UniProtKB">
        <authorList>
            <consortium name="WormBaseParasite"/>
        </authorList>
    </citation>
    <scope>IDENTIFICATION</scope>
</reference>
<dbReference type="AlphaFoldDB" id="A0A915KVH8"/>
<protein>
    <submittedName>
        <fullName evidence="2">Uncharacterized protein</fullName>
    </submittedName>
</protein>
<organism evidence="1 2">
    <name type="scientific">Romanomermis culicivorax</name>
    <name type="common">Nematode worm</name>
    <dbReference type="NCBI Taxonomy" id="13658"/>
    <lineage>
        <taxon>Eukaryota</taxon>
        <taxon>Metazoa</taxon>
        <taxon>Ecdysozoa</taxon>
        <taxon>Nematoda</taxon>
        <taxon>Enoplea</taxon>
        <taxon>Dorylaimia</taxon>
        <taxon>Mermithida</taxon>
        <taxon>Mermithoidea</taxon>
        <taxon>Mermithidae</taxon>
        <taxon>Romanomermis</taxon>
    </lineage>
</organism>
<sequence length="132" mass="15430">MKLDFGSLILHQQILKDTFFCGAQHPEEVKLVTGRQFMIRADQIPRPVDVMVAERSIKSRVAVFEPTDRERRPERERCFAFVFRPMFQSRITFAEAPTTASIEYKWSTYKSIFTSVLQQKYCCGKEFAVPKL</sequence>
<evidence type="ECO:0000313" key="2">
    <source>
        <dbReference type="WBParaSite" id="nRc.2.0.1.t41565-RA"/>
    </source>
</evidence>
<dbReference type="WBParaSite" id="nRc.2.0.1.t41565-RA">
    <property type="protein sequence ID" value="nRc.2.0.1.t41565-RA"/>
    <property type="gene ID" value="nRc.2.0.1.g41565"/>
</dbReference>
<evidence type="ECO:0000313" key="1">
    <source>
        <dbReference type="Proteomes" id="UP000887565"/>
    </source>
</evidence>
<keyword evidence="1" id="KW-1185">Reference proteome</keyword>